<proteinExistence type="predicted"/>
<accession>A0A1G2KX72</accession>
<dbReference type="Proteomes" id="UP000177811">
    <property type="component" value="Unassembled WGS sequence"/>
</dbReference>
<evidence type="ECO:0000256" key="1">
    <source>
        <dbReference type="SAM" id="Phobius"/>
    </source>
</evidence>
<keyword evidence="1" id="KW-1133">Transmembrane helix</keyword>
<keyword evidence="1" id="KW-0812">Transmembrane</keyword>
<comment type="caution">
    <text evidence="2">The sequence shown here is derived from an EMBL/GenBank/DDBJ whole genome shotgun (WGS) entry which is preliminary data.</text>
</comment>
<evidence type="ECO:0000313" key="3">
    <source>
        <dbReference type="Proteomes" id="UP000177811"/>
    </source>
</evidence>
<keyword evidence="1" id="KW-0472">Membrane</keyword>
<reference evidence="2 3" key="1">
    <citation type="journal article" date="2016" name="Nat. Commun.">
        <title>Thousands of microbial genomes shed light on interconnected biogeochemical processes in an aquifer system.</title>
        <authorList>
            <person name="Anantharaman K."/>
            <person name="Brown C.T."/>
            <person name="Hug L.A."/>
            <person name="Sharon I."/>
            <person name="Castelle C.J."/>
            <person name="Probst A.J."/>
            <person name="Thomas B.C."/>
            <person name="Singh A."/>
            <person name="Wilkins M.J."/>
            <person name="Karaoz U."/>
            <person name="Brodie E.L."/>
            <person name="Williams K.H."/>
            <person name="Hubbard S.S."/>
            <person name="Banfield J.F."/>
        </authorList>
    </citation>
    <scope>NUCLEOTIDE SEQUENCE [LARGE SCALE GENOMIC DNA]</scope>
</reference>
<sequence>MFIIFLLIFLLFLALWLFFSFAVIYHLRRYSFPGWTAARFVVPLFFLLSFFFFCVAAYFLFTIPYAALTS</sequence>
<name>A0A1G2KX72_9BACT</name>
<protein>
    <submittedName>
        <fullName evidence="2">Uncharacterized protein</fullName>
    </submittedName>
</protein>
<gene>
    <name evidence="2" type="ORF">A3C16_04270</name>
</gene>
<organism evidence="2 3">
    <name type="scientific">Candidatus Sungbacteria bacterium RIFCSPHIGHO2_02_FULL_51_29</name>
    <dbReference type="NCBI Taxonomy" id="1802273"/>
    <lineage>
        <taxon>Bacteria</taxon>
        <taxon>Candidatus Sungiibacteriota</taxon>
    </lineage>
</organism>
<feature type="transmembrane region" description="Helical" evidence="1">
    <location>
        <begin position="46"/>
        <end position="68"/>
    </location>
</feature>
<dbReference type="AlphaFoldDB" id="A0A1G2KX72"/>
<evidence type="ECO:0000313" key="2">
    <source>
        <dbReference type="EMBL" id="OHA04046.1"/>
    </source>
</evidence>
<dbReference type="EMBL" id="MHQL01000002">
    <property type="protein sequence ID" value="OHA04046.1"/>
    <property type="molecule type" value="Genomic_DNA"/>
</dbReference>